<organism evidence="2 3">
    <name type="scientific">Neisseria shayeganii 871</name>
    <dbReference type="NCBI Taxonomy" id="1032488"/>
    <lineage>
        <taxon>Bacteria</taxon>
        <taxon>Pseudomonadati</taxon>
        <taxon>Pseudomonadota</taxon>
        <taxon>Betaproteobacteria</taxon>
        <taxon>Neisseriales</taxon>
        <taxon>Neisseriaceae</taxon>
        <taxon>Neisseria</taxon>
    </lineage>
</organism>
<feature type="signal peptide" evidence="1">
    <location>
        <begin position="1"/>
        <end position="21"/>
    </location>
</feature>
<accession>G4CIJ3</accession>
<dbReference type="PATRIC" id="fig|1032488.3.peg.1354"/>
<feature type="chain" id="PRO_5003462046" description="Secreted protein" evidence="1">
    <location>
        <begin position="22"/>
        <end position="162"/>
    </location>
</feature>
<evidence type="ECO:0000313" key="3">
    <source>
        <dbReference type="Proteomes" id="UP000003019"/>
    </source>
</evidence>
<evidence type="ECO:0000313" key="2">
    <source>
        <dbReference type="EMBL" id="EGY52357.1"/>
    </source>
</evidence>
<dbReference type="RefSeq" id="WP_009119122.1">
    <property type="nucleotide sequence ID" value="NZ_JH164926.1"/>
</dbReference>
<keyword evidence="1" id="KW-0732">Signal</keyword>
<sequence length="162" mass="17537">MPSFRLCLYVALLTLGSHAFAAPLENLPAGLYRQGGNTTITYSGGEQPFPPVSPGEAGERTVCIPADSGAWYQQQLARFPQTITPQMQDAGVMRTALRARIDTDREGRPQVWFGYSEDSRGPQPGMLTHTHSNLFYTYLGQACSLVEAAAAAADVNAAQDDR</sequence>
<comment type="caution">
    <text evidence="2">The sequence shown here is derived from an EMBL/GenBank/DDBJ whole genome shotgun (WGS) entry which is preliminary data.</text>
</comment>
<evidence type="ECO:0000256" key="1">
    <source>
        <dbReference type="SAM" id="SignalP"/>
    </source>
</evidence>
<protein>
    <recommendedName>
        <fullName evidence="4">Secreted protein</fullName>
    </recommendedName>
</protein>
<keyword evidence="3" id="KW-1185">Reference proteome</keyword>
<evidence type="ECO:0008006" key="4">
    <source>
        <dbReference type="Google" id="ProtNLM"/>
    </source>
</evidence>
<reference evidence="2 3" key="1">
    <citation type="submission" date="2011-05" db="EMBL/GenBank/DDBJ databases">
        <authorList>
            <person name="Muzny D."/>
            <person name="Qin X."/>
            <person name="Deng J."/>
            <person name="Jiang H."/>
            <person name="Liu Y."/>
            <person name="Qu J."/>
            <person name="Song X.-Z."/>
            <person name="Zhang L."/>
            <person name="Thornton R."/>
            <person name="Coyle M."/>
            <person name="Francisco L."/>
            <person name="Jackson L."/>
            <person name="Javaid M."/>
            <person name="Korchina V."/>
            <person name="Kovar C."/>
            <person name="Mata R."/>
            <person name="Mathew T."/>
            <person name="Ngo R."/>
            <person name="Nguyen L."/>
            <person name="Nguyen N."/>
            <person name="Okwuonu G."/>
            <person name="Ongeri F."/>
            <person name="Pham C."/>
            <person name="Simmons D."/>
            <person name="Wilczek-Boney K."/>
            <person name="Hale W."/>
            <person name="Jakkamsetti A."/>
            <person name="Pham P."/>
            <person name="Ruth R."/>
            <person name="San Lucas F."/>
            <person name="Warren J."/>
            <person name="Zhang J."/>
            <person name="Zhao Z."/>
            <person name="Zhou C."/>
            <person name="Zhu D."/>
            <person name="Lee S."/>
            <person name="Bess C."/>
            <person name="Blankenburg K."/>
            <person name="Forbes L."/>
            <person name="Fu Q."/>
            <person name="Gubbala S."/>
            <person name="Hirani K."/>
            <person name="Jayaseelan J.C."/>
            <person name="Lara F."/>
            <person name="Munidasa M."/>
            <person name="Palculict T."/>
            <person name="Patil S."/>
            <person name="Pu L.-L."/>
            <person name="Saada N."/>
            <person name="Tang L."/>
            <person name="Weissenberger G."/>
            <person name="Zhu Y."/>
            <person name="Hemphill L."/>
            <person name="Shang Y."/>
            <person name="Youmans B."/>
            <person name="Ayvaz T."/>
            <person name="Ross M."/>
            <person name="Santibanez J."/>
            <person name="Aqrawi P."/>
            <person name="Gross S."/>
            <person name="Joshi V."/>
            <person name="Fowler G."/>
            <person name="Nazareth L."/>
            <person name="Reid J."/>
            <person name="Worley K."/>
            <person name="Petrosino J."/>
            <person name="Highlander S."/>
            <person name="Gibbs R."/>
        </authorList>
    </citation>
    <scope>NUCLEOTIDE SEQUENCE [LARGE SCALE GENOMIC DNA]</scope>
    <source>
        <strain evidence="2 3">871</strain>
    </source>
</reference>
<dbReference type="STRING" id="1032488.HMPREF9371_1432"/>
<gene>
    <name evidence="2" type="ORF">HMPREF9371_1432</name>
</gene>
<dbReference type="AlphaFoldDB" id="G4CIJ3"/>
<name>G4CIJ3_9NEIS</name>
<dbReference type="Proteomes" id="UP000003019">
    <property type="component" value="Unassembled WGS sequence"/>
</dbReference>
<dbReference type="HOGENOM" id="CLU_1583906_0_0_4"/>
<dbReference type="OrthoDB" id="8611859at2"/>
<proteinExistence type="predicted"/>
<dbReference type="EMBL" id="AGAY01000051">
    <property type="protein sequence ID" value="EGY52357.1"/>
    <property type="molecule type" value="Genomic_DNA"/>
</dbReference>